<comment type="caution">
    <text evidence="1">The sequence shown here is derived from an EMBL/GenBank/DDBJ whole genome shotgun (WGS) entry which is preliminary data.</text>
</comment>
<dbReference type="Proteomes" id="UP001341840">
    <property type="component" value="Unassembled WGS sequence"/>
</dbReference>
<gene>
    <name evidence="1" type="ORF">PIB30_040966</name>
</gene>
<dbReference type="EMBL" id="JASCZI010090845">
    <property type="protein sequence ID" value="MED6147114.1"/>
    <property type="molecule type" value="Genomic_DNA"/>
</dbReference>
<sequence>MGLGWVVAEMGECEERTRSVWRNDPSRHPTILVTAAHRRPPTLASNSSSQASIRHLLVPCRCSSISAGKSSRVGVRREAVTVSISLVRLESMPKFNFWYFEVELEESNEKVLKLMMLETPLLKLKKKLDLFKLT</sequence>
<evidence type="ECO:0000313" key="1">
    <source>
        <dbReference type="EMBL" id="MED6147114.1"/>
    </source>
</evidence>
<organism evidence="1 2">
    <name type="scientific">Stylosanthes scabra</name>
    <dbReference type="NCBI Taxonomy" id="79078"/>
    <lineage>
        <taxon>Eukaryota</taxon>
        <taxon>Viridiplantae</taxon>
        <taxon>Streptophyta</taxon>
        <taxon>Embryophyta</taxon>
        <taxon>Tracheophyta</taxon>
        <taxon>Spermatophyta</taxon>
        <taxon>Magnoliopsida</taxon>
        <taxon>eudicotyledons</taxon>
        <taxon>Gunneridae</taxon>
        <taxon>Pentapetalae</taxon>
        <taxon>rosids</taxon>
        <taxon>fabids</taxon>
        <taxon>Fabales</taxon>
        <taxon>Fabaceae</taxon>
        <taxon>Papilionoideae</taxon>
        <taxon>50 kb inversion clade</taxon>
        <taxon>dalbergioids sensu lato</taxon>
        <taxon>Dalbergieae</taxon>
        <taxon>Pterocarpus clade</taxon>
        <taxon>Stylosanthes</taxon>
    </lineage>
</organism>
<protein>
    <submittedName>
        <fullName evidence="1">Uncharacterized protein</fullName>
    </submittedName>
</protein>
<reference evidence="1 2" key="1">
    <citation type="journal article" date="2023" name="Plants (Basel)">
        <title>Bridging the Gap: Combining Genomics and Transcriptomics Approaches to Understand Stylosanthes scabra, an Orphan Legume from the Brazilian Caatinga.</title>
        <authorList>
            <person name="Ferreira-Neto J.R.C."/>
            <person name="da Silva M.D."/>
            <person name="Binneck E."/>
            <person name="de Melo N.F."/>
            <person name="da Silva R.H."/>
            <person name="de Melo A.L.T.M."/>
            <person name="Pandolfi V."/>
            <person name="Bustamante F.O."/>
            <person name="Brasileiro-Vidal A.C."/>
            <person name="Benko-Iseppon A.M."/>
        </authorList>
    </citation>
    <scope>NUCLEOTIDE SEQUENCE [LARGE SCALE GENOMIC DNA]</scope>
    <source>
        <tissue evidence="1">Leaves</tissue>
    </source>
</reference>
<keyword evidence="2" id="KW-1185">Reference proteome</keyword>
<name>A0ABU6TEF9_9FABA</name>
<evidence type="ECO:0000313" key="2">
    <source>
        <dbReference type="Proteomes" id="UP001341840"/>
    </source>
</evidence>
<proteinExistence type="predicted"/>
<accession>A0ABU6TEF9</accession>